<proteinExistence type="predicted"/>
<dbReference type="AlphaFoldDB" id="A0A429LPB9"/>
<dbReference type="RefSeq" id="WP_032007302.1">
    <property type="nucleotide sequence ID" value="NZ_BKDG01000017.1"/>
</dbReference>
<reference evidence="1" key="2">
    <citation type="submission" date="2020-12" db="EMBL/GenBank/DDBJ databases">
        <authorList>
            <consortium name="Clinical and Environmental Microbiology Branch: Whole genome sequencing antimicrobial resistance pathogens in the healthcare setting"/>
        </authorList>
    </citation>
    <scope>NUCLEOTIDE SEQUENCE</scope>
    <source>
        <strain evidence="1">2018HL-00813</strain>
    </source>
</reference>
<reference evidence="2 3" key="1">
    <citation type="submission" date="2015-10" db="EMBL/GenBank/DDBJ databases">
        <title>The utility of whole genome sequencing in characterizing Acinetobacter epidemiology and analyzing hospital outbreaks.</title>
        <authorList>
            <person name="Ozer E.A."/>
            <person name="Fitzpatrick M.A."/>
            <person name="Hauser A.R."/>
        </authorList>
    </citation>
    <scope>NUCLEOTIDE SEQUENCE [LARGE SCALE GENOMIC DNA]</scope>
    <source>
        <strain evidence="2 3">ABBL059</strain>
    </source>
</reference>
<dbReference type="EMBL" id="AAYLMQ010000016">
    <property type="protein sequence ID" value="EGY2377315.1"/>
    <property type="molecule type" value="Genomic_DNA"/>
</dbReference>
<evidence type="ECO:0000313" key="1">
    <source>
        <dbReference type="EMBL" id="EGY2377315.1"/>
    </source>
</evidence>
<name>A0A429LPB9_ACIBA</name>
<organism evidence="1">
    <name type="scientific">Acinetobacter baumannii</name>
    <dbReference type="NCBI Taxonomy" id="470"/>
    <lineage>
        <taxon>Bacteria</taxon>
        <taxon>Pseudomonadati</taxon>
        <taxon>Pseudomonadota</taxon>
        <taxon>Gammaproteobacteria</taxon>
        <taxon>Moraxellales</taxon>
        <taxon>Moraxellaceae</taxon>
        <taxon>Acinetobacter</taxon>
        <taxon>Acinetobacter calcoaceticus/baumannii complex</taxon>
    </lineage>
</organism>
<evidence type="ECO:0000313" key="3">
    <source>
        <dbReference type="Proteomes" id="UP000051322"/>
    </source>
</evidence>
<accession>A0A429LPB9</accession>
<protein>
    <submittedName>
        <fullName evidence="1">Uncharacterized protein</fullName>
    </submittedName>
</protein>
<comment type="caution">
    <text evidence="1">The sequence shown here is derived from an EMBL/GenBank/DDBJ whole genome shotgun (WGS) entry which is preliminary data.</text>
</comment>
<sequence length="197" mass="22370">MFKLNISTQACMQASLPISLDVAEYLKTRLQKEEVKRDELLKTIGYPVGVGSNSGSFLDSVYNFANAILKDSNAEVFKVQIEAIPAHQKLNVFKGKDEKPKEDCPVVVFFANQTIEADVVYCKACKAWHTRKGNLNEDRIHQWVYADDFYNLLKFPEFPQAKTNKEEVPEQLVKLLLLKAIFGAATSSNDRSHIKFH</sequence>
<dbReference type="Proteomes" id="UP000051322">
    <property type="component" value="Unassembled WGS sequence"/>
</dbReference>
<dbReference type="EMBL" id="LLFE01000221">
    <property type="protein sequence ID" value="KQD08211.1"/>
    <property type="molecule type" value="Genomic_DNA"/>
</dbReference>
<evidence type="ECO:0000313" key="2">
    <source>
        <dbReference type="EMBL" id="KQD08211.1"/>
    </source>
</evidence>
<gene>
    <name evidence="2" type="ORF">APD06_17200</name>
    <name evidence="1" type="ORF">JHZ39_001680</name>
</gene>